<evidence type="ECO:0000256" key="2">
    <source>
        <dbReference type="SAM" id="MobiDB-lite"/>
    </source>
</evidence>
<dbReference type="Proteomes" id="UP000297910">
    <property type="component" value="Unassembled WGS sequence"/>
</dbReference>
<keyword evidence="1" id="KW-0175">Coiled coil</keyword>
<gene>
    <name evidence="3" type="ORF">BPAE_0005g00150</name>
</gene>
<evidence type="ECO:0000256" key="1">
    <source>
        <dbReference type="SAM" id="Coils"/>
    </source>
</evidence>
<proteinExistence type="predicted"/>
<organism evidence="3 4">
    <name type="scientific">Botrytis paeoniae</name>
    <dbReference type="NCBI Taxonomy" id="278948"/>
    <lineage>
        <taxon>Eukaryota</taxon>
        <taxon>Fungi</taxon>
        <taxon>Dikarya</taxon>
        <taxon>Ascomycota</taxon>
        <taxon>Pezizomycotina</taxon>
        <taxon>Leotiomycetes</taxon>
        <taxon>Helotiales</taxon>
        <taxon>Sclerotiniaceae</taxon>
        <taxon>Botrytis</taxon>
    </lineage>
</organism>
<evidence type="ECO:0000313" key="3">
    <source>
        <dbReference type="EMBL" id="TGO30422.1"/>
    </source>
</evidence>
<keyword evidence="4" id="KW-1185">Reference proteome</keyword>
<protein>
    <submittedName>
        <fullName evidence="3">Uncharacterized protein</fullName>
    </submittedName>
</protein>
<dbReference type="AlphaFoldDB" id="A0A4Z1G4U0"/>
<name>A0A4Z1G4U0_9HELO</name>
<feature type="coiled-coil region" evidence="1">
    <location>
        <begin position="63"/>
        <end position="90"/>
    </location>
</feature>
<evidence type="ECO:0000313" key="4">
    <source>
        <dbReference type="Proteomes" id="UP000297910"/>
    </source>
</evidence>
<sequence>MPNKFDPSKYSINHSTNHRPPSSILSMNPPGQLPIGPCIGCSTVTDRLVASDRIFHVIHNQRLRDKDQKLRATEKKVRELEAQVETLTKEANLMKPFLKIGAQIRTHKVSTEKMKMDSTLQIRIAGSGEELLNIGNAIADALLYQDIAGKYKRTDVEVYKRMYAGFHPDFVLASKHCTRFLDILSWRRTMAFFYEQPYYEKEKFQYTVFARQSLKMKDKLRRWSGEEFERYFRTDEDGESAYQDMKDEYELELEKYRDFVRRDGKKGLGGFVAKLWSK</sequence>
<dbReference type="EMBL" id="PQXI01000005">
    <property type="protein sequence ID" value="TGO30422.1"/>
    <property type="molecule type" value="Genomic_DNA"/>
</dbReference>
<feature type="region of interest" description="Disordered" evidence="2">
    <location>
        <begin position="1"/>
        <end position="29"/>
    </location>
</feature>
<comment type="caution">
    <text evidence="3">The sequence shown here is derived from an EMBL/GenBank/DDBJ whole genome shotgun (WGS) entry which is preliminary data.</text>
</comment>
<accession>A0A4Z1G4U0</accession>
<feature type="compositionally biased region" description="Polar residues" evidence="2">
    <location>
        <begin position="10"/>
        <end position="26"/>
    </location>
</feature>
<reference evidence="3 4" key="1">
    <citation type="submission" date="2017-12" db="EMBL/GenBank/DDBJ databases">
        <title>Comparative genomics of Botrytis spp.</title>
        <authorList>
            <person name="Valero-Jimenez C.A."/>
            <person name="Tapia P."/>
            <person name="Veloso J."/>
            <person name="Silva-Moreno E."/>
            <person name="Staats M."/>
            <person name="Valdes J.H."/>
            <person name="Van Kan J.A.L."/>
        </authorList>
    </citation>
    <scope>NUCLEOTIDE SEQUENCE [LARGE SCALE GENOMIC DNA]</scope>
    <source>
        <strain evidence="3 4">Bp0003</strain>
    </source>
</reference>